<feature type="compositionally biased region" description="Basic residues" evidence="1">
    <location>
        <begin position="65"/>
        <end position="91"/>
    </location>
</feature>
<evidence type="ECO:0000313" key="2">
    <source>
        <dbReference type="Proteomes" id="UP000492821"/>
    </source>
</evidence>
<protein>
    <submittedName>
        <fullName evidence="3">Uncharacterized protein</fullName>
    </submittedName>
</protein>
<proteinExistence type="predicted"/>
<feature type="region of interest" description="Disordered" evidence="1">
    <location>
        <begin position="65"/>
        <end position="149"/>
    </location>
</feature>
<reference evidence="3" key="2">
    <citation type="submission" date="2020-10" db="UniProtKB">
        <authorList>
            <consortium name="WormBaseParasite"/>
        </authorList>
    </citation>
    <scope>IDENTIFICATION</scope>
</reference>
<dbReference type="Proteomes" id="UP000492821">
    <property type="component" value="Unassembled WGS sequence"/>
</dbReference>
<evidence type="ECO:0000256" key="1">
    <source>
        <dbReference type="SAM" id="MobiDB-lite"/>
    </source>
</evidence>
<evidence type="ECO:0000313" key="3">
    <source>
        <dbReference type="WBParaSite" id="Pan_g9037.t1"/>
    </source>
</evidence>
<dbReference type="WBParaSite" id="Pan_g9037.t1">
    <property type="protein sequence ID" value="Pan_g9037.t1"/>
    <property type="gene ID" value="Pan_g9037"/>
</dbReference>
<accession>A0A7E4W8W3</accession>
<organism evidence="2 3">
    <name type="scientific">Panagrellus redivivus</name>
    <name type="common">Microworm</name>
    <dbReference type="NCBI Taxonomy" id="6233"/>
    <lineage>
        <taxon>Eukaryota</taxon>
        <taxon>Metazoa</taxon>
        <taxon>Ecdysozoa</taxon>
        <taxon>Nematoda</taxon>
        <taxon>Chromadorea</taxon>
        <taxon>Rhabditida</taxon>
        <taxon>Tylenchina</taxon>
        <taxon>Panagrolaimomorpha</taxon>
        <taxon>Panagrolaimoidea</taxon>
        <taxon>Panagrolaimidae</taxon>
        <taxon>Panagrellus</taxon>
    </lineage>
</organism>
<sequence length="212" mass="23694">MSAESETFSWENPDVTELFDAYIHGFSLSNTKMDKSHIEQPEARSLTTLAQALCEKYNNAKGINRHTVRHQIDKRKKVLNIPKKPKIRKRRASTEEPAPASPRKRGRPPKNPPTAQPQRSPAKSNGIPTPAPARHERSPSPDIPIPGQAGPAGSLLEVLMTDNVRVEFVETLRRARALMDAQIELAVSQKAYFDRKNQAEGIFDLNNENGTE</sequence>
<feature type="compositionally biased region" description="Polar residues" evidence="1">
    <location>
        <begin position="116"/>
        <end position="127"/>
    </location>
</feature>
<dbReference type="AlphaFoldDB" id="A0A7E4W8W3"/>
<keyword evidence="2" id="KW-1185">Reference proteome</keyword>
<name>A0A7E4W8W3_PANRE</name>
<reference evidence="2" key="1">
    <citation type="journal article" date="2013" name="Genetics">
        <title>The draft genome and transcriptome of Panagrellus redivivus are shaped by the harsh demands of a free-living lifestyle.</title>
        <authorList>
            <person name="Srinivasan J."/>
            <person name="Dillman A.R."/>
            <person name="Macchietto M.G."/>
            <person name="Heikkinen L."/>
            <person name="Lakso M."/>
            <person name="Fracchia K.M."/>
            <person name="Antoshechkin I."/>
            <person name="Mortazavi A."/>
            <person name="Wong G."/>
            <person name="Sternberg P.W."/>
        </authorList>
    </citation>
    <scope>NUCLEOTIDE SEQUENCE [LARGE SCALE GENOMIC DNA]</scope>
    <source>
        <strain evidence="2">MT8872</strain>
    </source>
</reference>